<protein>
    <submittedName>
        <fullName evidence="2">Uncharacterized protein</fullName>
    </submittedName>
</protein>
<dbReference type="Proteomes" id="UP000325672">
    <property type="component" value="Unassembled WGS sequence"/>
</dbReference>
<evidence type="ECO:0000313" key="2">
    <source>
        <dbReference type="EMBL" id="KAE8131614.1"/>
    </source>
</evidence>
<feature type="region of interest" description="Disordered" evidence="1">
    <location>
        <begin position="1"/>
        <end position="20"/>
    </location>
</feature>
<name>A0A5N6SES7_ASPPS</name>
<dbReference type="AlphaFoldDB" id="A0A5N6SES7"/>
<dbReference type="OrthoDB" id="10259681at2759"/>
<feature type="compositionally biased region" description="Polar residues" evidence="1">
    <location>
        <begin position="27"/>
        <end position="36"/>
    </location>
</feature>
<organism evidence="2 3">
    <name type="scientific">Aspergillus pseudotamarii</name>
    <dbReference type="NCBI Taxonomy" id="132259"/>
    <lineage>
        <taxon>Eukaryota</taxon>
        <taxon>Fungi</taxon>
        <taxon>Dikarya</taxon>
        <taxon>Ascomycota</taxon>
        <taxon>Pezizomycotina</taxon>
        <taxon>Eurotiomycetes</taxon>
        <taxon>Eurotiomycetidae</taxon>
        <taxon>Eurotiales</taxon>
        <taxon>Aspergillaceae</taxon>
        <taxon>Aspergillus</taxon>
        <taxon>Aspergillus subgen. Circumdati</taxon>
    </lineage>
</organism>
<dbReference type="GeneID" id="43635722"/>
<evidence type="ECO:0000256" key="1">
    <source>
        <dbReference type="SAM" id="MobiDB-lite"/>
    </source>
</evidence>
<reference evidence="2 3" key="1">
    <citation type="submission" date="2019-04" db="EMBL/GenBank/DDBJ databases">
        <title>Friends and foes A comparative genomics study of 23 Aspergillus species from section Flavi.</title>
        <authorList>
            <consortium name="DOE Joint Genome Institute"/>
            <person name="Kjaerbolling I."/>
            <person name="Vesth T."/>
            <person name="Frisvad J.C."/>
            <person name="Nybo J.L."/>
            <person name="Theobald S."/>
            <person name="Kildgaard S."/>
            <person name="Isbrandt T."/>
            <person name="Kuo A."/>
            <person name="Sato A."/>
            <person name="Lyhne E.K."/>
            <person name="Kogle M.E."/>
            <person name="Wiebenga A."/>
            <person name="Kun R.S."/>
            <person name="Lubbers R.J."/>
            <person name="Makela M.R."/>
            <person name="Barry K."/>
            <person name="Chovatia M."/>
            <person name="Clum A."/>
            <person name="Daum C."/>
            <person name="Haridas S."/>
            <person name="He G."/>
            <person name="LaButti K."/>
            <person name="Lipzen A."/>
            <person name="Mondo S."/>
            <person name="Riley R."/>
            <person name="Salamov A."/>
            <person name="Simmons B.A."/>
            <person name="Magnuson J.K."/>
            <person name="Henrissat B."/>
            <person name="Mortensen U.H."/>
            <person name="Larsen T.O."/>
            <person name="Devries R.P."/>
            <person name="Grigoriev I.V."/>
            <person name="Machida M."/>
            <person name="Baker S.E."/>
            <person name="Andersen M.R."/>
        </authorList>
    </citation>
    <scope>NUCLEOTIDE SEQUENCE [LARGE SCALE GENOMIC DNA]</scope>
    <source>
        <strain evidence="2 3">CBS 117625</strain>
    </source>
</reference>
<sequence length="60" mass="6656">MAFANSVGDQNFSSSYTENTPQISKCNSAYLHQSDSTQKESETTSAKHMLPTKWPDAMII</sequence>
<proteinExistence type="predicted"/>
<dbReference type="EMBL" id="ML743653">
    <property type="protein sequence ID" value="KAE8131614.1"/>
    <property type="molecule type" value="Genomic_DNA"/>
</dbReference>
<accession>A0A5N6SES7</accession>
<keyword evidence="3" id="KW-1185">Reference proteome</keyword>
<evidence type="ECO:0000313" key="3">
    <source>
        <dbReference type="Proteomes" id="UP000325672"/>
    </source>
</evidence>
<feature type="region of interest" description="Disordered" evidence="1">
    <location>
        <begin position="27"/>
        <end position="60"/>
    </location>
</feature>
<feature type="compositionally biased region" description="Polar residues" evidence="1">
    <location>
        <begin position="7"/>
        <end position="20"/>
    </location>
</feature>
<dbReference type="RefSeq" id="XP_031907677.1">
    <property type="nucleotide sequence ID" value="XM_032051512.1"/>
</dbReference>
<gene>
    <name evidence="2" type="ORF">BDV38DRAFT_14518</name>
</gene>